<gene>
    <name evidence="1" type="ordered locus">TERTU_0821</name>
</gene>
<proteinExistence type="predicted"/>
<dbReference type="InterPro" id="IPR025488">
    <property type="entry name" value="DUF4380"/>
</dbReference>
<dbReference type="eggNOG" id="ENOG502ZADI">
    <property type="taxonomic scope" value="Bacteria"/>
</dbReference>
<sequence>MKKLLELGALLARLPAVDYQPARARHLTGFVTDIVNVFFLVGLLALCRGSLAIAEPVQQITLGNGVVSLQVTPDIGGRVLGVSLTDRQNLLRVGTEELARGVPEVKADDRAYSYFGHIVWNGPQSDWWKFQTVNPQRRAQKAQWPPDPFNVLARNEIVAHTAESLVLQSPPSALTGLAMRKVFRLPAKHKNSVELMVDAQNAQPEGSVAWDLWFNTRVSAASKVLVPVASEQQVRVQQPFYPKQQDPIAYTVAEGTLVLNQLAATAPSRKRVGKLFITPDAPWMASFSQGQVLLIQYPSVPSADIHPEHSLVELYMDFDGDDFAAGLIEMEVHSAYRELAPGTTLTSRERWTVLPYTGQMTPAAMRAFVDAALQTLPAL</sequence>
<dbReference type="STRING" id="377629.TERTU_0821"/>
<dbReference type="OrthoDB" id="5697126at2"/>
<dbReference type="AlphaFoldDB" id="C5BPK4"/>
<dbReference type="KEGG" id="ttu:TERTU_0821"/>
<name>C5BPK4_TERTT</name>
<keyword evidence="2" id="KW-1185">Reference proteome</keyword>
<accession>C5BPK4</accession>
<dbReference type="EMBL" id="CP001614">
    <property type="protein sequence ID" value="ACR12527.1"/>
    <property type="molecule type" value="Genomic_DNA"/>
</dbReference>
<evidence type="ECO:0008006" key="3">
    <source>
        <dbReference type="Google" id="ProtNLM"/>
    </source>
</evidence>
<evidence type="ECO:0000313" key="2">
    <source>
        <dbReference type="Proteomes" id="UP000009080"/>
    </source>
</evidence>
<organism evidence="1 2">
    <name type="scientific">Teredinibacter turnerae (strain ATCC 39867 / T7901)</name>
    <dbReference type="NCBI Taxonomy" id="377629"/>
    <lineage>
        <taxon>Bacteria</taxon>
        <taxon>Pseudomonadati</taxon>
        <taxon>Pseudomonadota</taxon>
        <taxon>Gammaproteobacteria</taxon>
        <taxon>Cellvibrionales</taxon>
        <taxon>Cellvibrionaceae</taxon>
        <taxon>Teredinibacter</taxon>
    </lineage>
</organism>
<dbReference type="Pfam" id="PF14315">
    <property type="entry name" value="DUF4380"/>
    <property type="match status" value="1"/>
</dbReference>
<dbReference type="RefSeq" id="WP_015818639.1">
    <property type="nucleotide sequence ID" value="NC_012997.1"/>
</dbReference>
<evidence type="ECO:0000313" key="1">
    <source>
        <dbReference type="EMBL" id="ACR12527.1"/>
    </source>
</evidence>
<dbReference type="Proteomes" id="UP000009080">
    <property type="component" value="Chromosome"/>
</dbReference>
<reference evidence="1 2" key="1">
    <citation type="journal article" date="2009" name="PLoS ONE">
        <title>The complete genome of Teredinibacter turnerae T7901: an intracellular endosymbiont of marine wood-boring bivalves (shipworms).</title>
        <authorList>
            <person name="Yang J.C."/>
            <person name="Madupu R."/>
            <person name="Durkin A.S."/>
            <person name="Ekborg N.A."/>
            <person name="Pedamallu C.S."/>
            <person name="Hostetler J.B."/>
            <person name="Radune D."/>
            <person name="Toms B.S."/>
            <person name="Henrissat B."/>
            <person name="Coutinho P.M."/>
            <person name="Schwarz S."/>
            <person name="Field L."/>
            <person name="Trindade-Silva A.E."/>
            <person name="Soares C.A.G."/>
            <person name="Elshahawi S."/>
            <person name="Hanora A."/>
            <person name="Schmidt E.W."/>
            <person name="Haygood M.G."/>
            <person name="Posfai J."/>
            <person name="Benner J."/>
            <person name="Madinger C."/>
            <person name="Nove J."/>
            <person name="Anton B."/>
            <person name="Chaudhary K."/>
            <person name="Foster J."/>
            <person name="Holman A."/>
            <person name="Kumar S."/>
            <person name="Lessard P.A."/>
            <person name="Luyten Y.A."/>
            <person name="Slatko B."/>
            <person name="Wood N."/>
            <person name="Wu B."/>
            <person name="Teplitski M."/>
            <person name="Mougous J.D."/>
            <person name="Ward N."/>
            <person name="Eisen J.A."/>
            <person name="Badger J.H."/>
            <person name="Distel D.L."/>
        </authorList>
    </citation>
    <scope>NUCLEOTIDE SEQUENCE [LARGE SCALE GENOMIC DNA]</scope>
    <source>
        <strain evidence="2">ATCC 39867 / T7901</strain>
    </source>
</reference>
<dbReference type="HOGENOM" id="CLU_745866_0_0_6"/>
<protein>
    <recommendedName>
        <fullName evidence="3">DUF4380 domain-containing protein</fullName>
    </recommendedName>
</protein>